<evidence type="ECO:0000256" key="7">
    <source>
        <dbReference type="ARBA" id="ARBA00023014"/>
    </source>
</evidence>
<dbReference type="InterPro" id="IPR013984">
    <property type="entry name" value="Ald_Fedxn_OxRdtase_dom2"/>
</dbReference>
<evidence type="ECO:0000256" key="8">
    <source>
        <dbReference type="ARBA" id="ARBA00049934"/>
    </source>
</evidence>
<gene>
    <name evidence="10" type="ORF">ENX80_00170</name>
</gene>
<dbReference type="SUPFAM" id="SSF56228">
    <property type="entry name" value="Aldehyde ferredoxin oxidoreductase, N-terminal domain"/>
    <property type="match status" value="1"/>
</dbReference>
<keyword evidence="6" id="KW-0408">Iron</keyword>
<evidence type="ECO:0000256" key="4">
    <source>
        <dbReference type="ARBA" id="ARBA00022723"/>
    </source>
</evidence>
<reference evidence="10" key="1">
    <citation type="journal article" date="2020" name="mSystems">
        <title>Genome- and Community-Level Interaction Insights into Carbon Utilization and Element Cycling Functions of Hydrothermarchaeota in Hydrothermal Sediment.</title>
        <authorList>
            <person name="Zhou Z."/>
            <person name="Liu Y."/>
            <person name="Xu W."/>
            <person name="Pan J."/>
            <person name="Luo Z.H."/>
            <person name="Li M."/>
        </authorList>
    </citation>
    <scope>NUCLEOTIDE SEQUENCE [LARGE SCALE GENOMIC DNA]</scope>
    <source>
        <strain evidence="10">SpSt-972</strain>
    </source>
</reference>
<dbReference type="GO" id="GO:0046872">
    <property type="term" value="F:metal ion binding"/>
    <property type="evidence" value="ECO:0007669"/>
    <property type="project" value="UniProtKB-KW"/>
</dbReference>
<sequence>MRNFYLLDIDLNKEEFNVVDITDVFREYIGGTGVATKLFLDACEDNIDPLNSGSPIVFAIGPTNNYFPVITKTVAVFKSPLTGDFGESHAGGNVGLAMYQAGFHAIRIKGKAQYFSYIEIENNRVRVLRADSLRNMSATATERVLMDKYNNLRVKSIMKIGPAGERLSPIACVGVDSSRHFGRLGLGAIFGSKNIKAIVIYGTKYSAAPKGKYNALYNNLYKEITQSELMHKYHDLGTASNVVPLSKINGLPVRNFSQGFFEGADNISGENMADKHLVQKIACAGCPVGCIHIGEVRIMFEAEHHMYKSKKVSYDHEPIYAFGSNLSVDNSDYLLLLLHEVERQGWDVMSMGVTLAWATEAFQKGIINKNHTLGEVLNFGDAETYLRVLNKISKNANEFYKDLERGTYFCAKKYGGEDFAIVFNKNEAAGYLTGIMTFLGYSTDTRHSHLGNAGYSIDQKFKNNQVSIEERMKELYNEGIWRIIFTSIAGCLFARGVYHKESIIPDILTTSGFEGYDDKKLWEIARKIHALKWNFKFKNGFRFDNVRLPVKLTHVMTSNGSITQEEFIKGIDIFKHYVEEDLKLLNS</sequence>
<dbReference type="InterPro" id="IPR051919">
    <property type="entry name" value="W-dependent_AOR"/>
</dbReference>
<dbReference type="GO" id="GO:0016625">
    <property type="term" value="F:oxidoreductase activity, acting on the aldehyde or oxo group of donors, iron-sulfur protein as acceptor"/>
    <property type="evidence" value="ECO:0007669"/>
    <property type="project" value="InterPro"/>
</dbReference>
<evidence type="ECO:0000256" key="2">
    <source>
        <dbReference type="ARBA" id="ARBA00011032"/>
    </source>
</evidence>
<keyword evidence="5" id="KW-0560">Oxidoreductase</keyword>
<dbReference type="EMBL" id="DTPL01000009">
    <property type="protein sequence ID" value="HGA37222.1"/>
    <property type="molecule type" value="Genomic_DNA"/>
</dbReference>
<dbReference type="InterPro" id="IPR013985">
    <property type="entry name" value="Ald_Fedxn_OxRdtase_dom3"/>
</dbReference>
<protein>
    <submittedName>
        <fullName evidence="10">Aldehyde:ferredoxin oxidoreductase</fullName>
    </submittedName>
</protein>
<keyword evidence="3" id="KW-0004">4Fe-4S</keyword>
<dbReference type="InterPro" id="IPR001203">
    <property type="entry name" value="OxRdtase_Ald_Fedxn_C"/>
</dbReference>
<accession>A0A832AWN3</accession>
<dbReference type="Gene3D" id="3.60.9.10">
    <property type="entry name" value="Aldehyde ferredoxin oxidoreductase, N-terminal domain"/>
    <property type="match status" value="1"/>
</dbReference>
<dbReference type="Pfam" id="PF01314">
    <property type="entry name" value="AFOR_C"/>
    <property type="match status" value="1"/>
</dbReference>
<dbReference type="InterPro" id="IPR036021">
    <property type="entry name" value="Tungsten_al_ferr_oxy-like_C"/>
</dbReference>
<proteinExistence type="inferred from homology"/>
<evidence type="ECO:0000259" key="9">
    <source>
        <dbReference type="SMART" id="SM00790"/>
    </source>
</evidence>
<evidence type="ECO:0000256" key="1">
    <source>
        <dbReference type="ARBA" id="ARBA00001966"/>
    </source>
</evidence>
<dbReference type="Gene3D" id="1.10.599.10">
    <property type="entry name" value="Aldehyde Ferredoxin Oxidoreductase Protein, subunit A, domain 3"/>
    <property type="match status" value="1"/>
</dbReference>
<dbReference type="PANTHER" id="PTHR30038">
    <property type="entry name" value="ALDEHYDE FERREDOXIN OXIDOREDUCTASE"/>
    <property type="match status" value="1"/>
</dbReference>
<dbReference type="Pfam" id="PF02730">
    <property type="entry name" value="AFOR_N"/>
    <property type="match status" value="1"/>
</dbReference>
<keyword evidence="7" id="KW-0411">Iron-sulfur</keyword>
<name>A0A832AWN3_DESAE</name>
<dbReference type="PANTHER" id="PTHR30038:SF8">
    <property type="entry name" value="ALDEHYDE FERREDOXIN OXIDOREDUCTASE"/>
    <property type="match status" value="1"/>
</dbReference>
<feature type="domain" description="Aldehyde ferredoxin oxidoreductase N-terminal" evidence="9">
    <location>
        <begin position="3"/>
        <end position="204"/>
    </location>
</feature>
<evidence type="ECO:0000256" key="6">
    <source>
        <dbReference type="ARBA" id="ARBA00023004"/>
    </source>
</evidence>
<dbReference type="GO" id="GO:0009055">
    <property type="term" value="F:electron transfer activity"/>
    <property type="evidence" value="ECO:0007669"/>
    <property type="project" value="InterPro"/>
</dbReference>
<comment type="cofactor">
    <cofactor evidence="8">
        <name>tungstopterin</name>
        <dbReference type="ChEBI" id="CHEBI:30402"/>
    </cofactor>
</comment>
<comment type="caution">
    <text evidence="10">The sequence shown here is derived from an EMBL/GenBank/DDBJ whole genome shotgun (WGS) entry which is preliminary data.</text>
</comment>
<keyword evidence="4" id="KW-0479">Metal-binding</keyword>
<dbReference type="InterPro" id="IPR036503">
    <property type="entry name" value="Ald_Fedxn_OxRdtase_N_sf"/>
</dbReference>
<dbReference type="Gene3D" id="1.10.569.10">
    <property type="entry name" value="Aldehyde Ferredoxin Oxidoreductase Protein, subunit A, domain 2"/>
    <property type="match status" value="1"/>
</dbReference>
<evidence type="ECO:0000313" key="10">
    <source>
        <dbReference type="EMBL" id="HGA37222.1"/>
    </source>
</evidence>
<dbReference type="SUPFAM" id="SSF48310">
    <property type="entry name" value="Aldehyde ferredoxin oxidoreductase, C-terminal domains"/>
    <property type="match status" value="1"/>
</dbReference>
<organism evidence="10">
    <name type="scientific">Desulfurella acetivorans</name>
    <dbReference type="NCBI Taxonomy" id="33002"/>
    <lineage>
        <taxon>Bacteria</taxon>
        <taxon>Pseudomonadati</taxon>
        <taxon>Campylobacterota</taxon>
        <taxon>Desulfurellia</taxon>
        <taxon>Desulfurellales</taxon>
        <taxon>Desulfurellaceae</taxon>
        <taxon>Desulfurella</taxon>
    </lineage>
</organism>
<dbReference type="GO" id="GO:0051539">
    <property type="term" value="F:4 iron, 4 sulfur cluster binding"/>
    <property type="evidence" value="ECO:0007669"/>
    <property type="project" value="UniProtKB-KW"/>
</dbReference>
<evidence type="ECO:0000256" key="3">
    <source>
        <dbReference type="ARBA" id="ARBA00022485"/>
    </source>
</evidence>
<comment type="similarity">
    <text evidence="2">Belongs to the AOR/FOR family.</text>
</comment>
<evidence type="ECO:0000256" key="5">
    <source>
        <dbReference type="ARBA" id="ARBA00023002"/>
    </source>
</evidence>
<comment type="cofactor">
    <cofactor evidence="1">
        <name>[4Fe-4S] cluster</name>
        <dbReference type="ChEBI" id="CHEBI:49883"/>
    </cofactor>
</comment>
<dbReference type="SMART" id="SM00790">
    <property type="entry name" value="AFOR_N"/>
    <property type="match status" value="1"/>
</dbReference>
<dbReference type="AlphaFoldDB" id="A0A832AWN3"/>
<dbReference type="InterPro" id="IPR013983">
    <property type="entry name" value="Ald_Fedxn_OxRdtase_N"/>
</dbReference>